<accession>A0A7J6J556</accession>
<evidence type="ECO:0000313" key="2">
    <source>
        <dbReference type="Proteomes" id="UP000011096"/>
    </source>
</evidence>
<protein>
    <submittedName>
        <fullName evidence="1">Uncharacterized protein</fullName>
    </submittedName>
</protein>
<gene>
    <name evidence="1" type="ORF">CGGC5_v007524</name>
</gene>
<dbReference type="Proteomes" id="UP000011096">
    <property type="component" value="Unassembled WGS sequence"/>
</dbReference>
<dbReference type="InParanoid" id="A0A7J6J556"/>
<keyword evidence="2" id="KW-1185">Reference proteome</keyword>
<reference evidence="1 2" key="2">
    <citation type="submission" date="2020-04" db="EMBL/GenBank/DDBJ databases">
        <title>Genome sequencing and assembly of multiple isolates from the Colletotrichum gloeosporioides species complex.</title>
        <authorList>
            <person name="Gan P."/>
            <person name="Shirasu K."/>
        </authorList>
    </citation>
    <scope>NUCLEOTIDE SEQUENCE [LARGE SCALE GENOMIC DNA]</scope>
    <source>
        <strain evidence="1 2">Nara gc5</strain>
    </source>
</reference>
<comment type="caution">
    <text evidence="1">The sequence shown here is derived from an EMBL/GenBank/DDBJ whole genome shotgun (WGS) entry which is preliminary data.</text>
</comment>
<reference evidence="1 2" key="1">
    <citation type="submission" date="2012-08" db="EMBL/GenBank/DDBJ databases">
        <authorList>
            <person name="Gan P.H.P."/>
            <person name="Ikeda K."/>
            <person name="Irieda H."/>
            <person name="Narusaka M."/>
            <person name="O'Connell R.J."/>
            <person name="Narusaka Y."/>
            <person name="Takano Y."/>
            <person name="Kubo Y."/>
            <person name="Shirasu K."/>
        </authorList>
    </citation>
    <scope>NUCLEOTIDE SEQUENCE [LARGE SCALE GENOMIC DNA]</scope>
    <source>
        <strain evidence="1 2">Nara gc5</strain>
    </source>
</reference>
<sequence length="173" mass="19174">MITLAVDRLGSDRFGGSRRAVHRQKSLANCDPANASNNHWLTGSGSRSLKPYCSTASASTDWQTVPNPGCLASVFHPTRCGNCQSCHSLNRLTIRGPVVLHRLARQATNISKGQEVRPRTQSHLWVKEERELTSNRRIRSCCISHGPTIKTVGSWWLVLRLRHQSTTPSPALV</sequence>
<proteinExistence type="predicted"/>
<name>A0A7J6J556_COLFN</name>
<dbReference type="RefSeq" id="XP_066008769.1">
    <property type="nucleotide sequence ID" value="XM_066151866.1"/>
</dbReference>
<dbReference type="EMBL" id="ANPB02000004">
    <property type="protein sequence ID" value="KAF4484774.1"/>
    <property type="molecule type" value="Genomic_DNA"/>
</dbReference>
<organism evidence="1 2">
    <name type="scientific">Colletotrichum fructicola (strain Nara gc5)</name>
    <name type="common">Anthracnose fungus</name>
    <name type="synonym">Colletotrichum gloeosporioides (strain Nara gc5)</name>
    <dbReference type="NCBI Taxonomy" id="1213859"/>
    <lineage>
        <taxon>Eukaryota</taxon>
        <taxon>Fungi</taxon>
        <taxon>Dikarya</taxon>
        <taxon>Ascomycota</taxon>
        <taxon>Pezizomycotina</taxon>
        <taxon>Sordariomycetes</taxon>
        <taxon>Hypocreomycetidae</taxon>
        <taxon>Glomerellales</taxon>
        <taxon>Glomerellaceae</taxon>
        <taxon>Colletotrichum</taxon>
        <taxon>Colletotrichum gloeosporioides species complex</taxon>
    </lineage>
</organism>
<dbReference type="AlphaFoldDB" id="A0A7J6J556"/>
<evidence type="ECO:0000313" key="1">
    <source>
        <dbReference type="EMBL" id="KAF4484774.1"/>
    </source>
</evidence>
<dbReference type="GeneID" id="90979960"/>